<dbReference type="PANTHER" id="PTHR33387">
    <property type="entry name" value="RMLC-LIKE JELLY ROLL FOLD PROTEIN"/>
    <property type="match status" value="1"/>
</dbReference>
<proteinExistence type="predicted"/>
<dbReference type="CDD" id="cd06121">
    <property type="entry name" value="cupin_YML079wp"/>
    <property type="match status" value="1"/>
</dbReference>
<gene>
    <name evidence="2" type="ORF">QVD17_40394</name>
</gene>
<organism evidence="2 3">
    <name type="scientific">Tagetes erecta</name>
    <name type="common">African marigold</name>
    <dbReference type="NCBI Taxonomy" id="13708"/>
    <lineage>
        <taxon>Eukaryota</taxon>
        <taxon>Viridiplantae</taxon>
        <taxon>Streptophyta</taxon>
        <taxon>Embryophyta</taxon>
        <taxon>Tracheophyta</taxon>
        <taxon>Spermatophyta</taxon>
        <taxon>Magnoliopsida</taxon>
        <taxon>eudicotyledons</taxon>
        <taxon>Gunneridae</taxon>
        <taxon>Pentapetalae</taxon>
        <taxon>asterids</taxon>
        <taxon>campanulids</taxon>
        <taxon>Asterales</taxon>
        <taxon>Asteraceae</taxon>
        <taxon>Asteroideae</taxon>
        <taxon>Heliantheae alliance</taxon>
        <taxon>Tageteae</taxon>
        <taxon>Tagetes</taxon>
    </lineage>
</organism>
<accession>A0AAD8JPX6</accession>
<evidence type="ECO:0000313" key="2">
    <source>
        <dbReference type="EMBL" id="KAK1408534.1"/>
    </source>
</evidence>
<name>A0AAD8JPX6_TARER</name>
<dbReference type="Proteomes" id="UP001229421">
    <property type="component" value="Unassembled WGS sequence"/>
</dbReference>
<feature type="domain" description="DUF985" evidence="1">
    <location>
        <begin position="38"/>
        <end position="196"/>
    </location>
</feature>
<dbReference type="InterPro" id="IPR039935">
    <property type="entry name" value="YML079W-like"/>
</dbReference>
<dbReference type="Gene3D" id="2.60.120.10">
    <property type="entry name" value="Jelly Rolls"/>
    <property type="match status" value="1"/>
</dbReference>
<reference evidence="2" key="1">
    <citation type="journal article" date="2023" name="bioRxiv">
        <title>Improved chromosome-level genome assembly for marigold (Tagetes erecta).</title>
        <authorList>
            <person name="Jiang F."/>
            <person name="Yuan L."/>
            <person name="Wang S."/>
            <person name="Wang H."/>
            <person name="Xu D."/>
            <person name="Wang A."/>
            <person name="Fan W."/>
        </authorList>
    </citation>
    <scope>NUCLEOTIDE SEQUENCE</scope>
    <source>
        <strain evidence="2">WSJ</strain>
        <tissue evidence="2">Leaf</tissue>
    </source>
</reference>
<dbReference type="Pfam" id="PF06172">
    <property type="entry name" value="Cupin_5"/>
    <property type="match status" value="1"/>
</dbReference>
<dbReference type="PANTHER" id="PTHR33387:SF3">
    <property type="entry name" value="DUF985 DOMAIN-CONTAINING PROTEIN"/>
    <property type="match status" value="1"/>
</dbReference>
<evidence type="ECO:0000259" key="1">
    <source>
        <dbReference type="Pfam" id="PF06172"/>
    </source>
</evidence>
<sequence>MELAIKIIYVFLVVYFINGVQSIDQHKMKMGSTLSTSKIIDKLNLQPNPEGGFFTETFRDTTINLTASQLPPRFKVDRPISTAIYFFLPSGNVSNLHRIPSAETWHFYMGEPITILEINDKDGSVKFTCMGQDIGASQWLQYTVPPDVWFGAFPTKDYDILVDNRVVKRAPRKAEKHFSLVGTTVAPAFEPDDFVLAKRSQLVSRFPTLESLISIVTSSD</sequence>
<dbReference type="AlphaFoldDB" id="A0AAD8JPX6"/>
<dbReference type="InterPro" id="IPR009327">
    <property type="entry name" value="Cupin_DUF985"/>
</dbReference>
<evidence type="ECO:0000313" key="3">
    <source>
        <dbReference type="Proteomes" id="UP001229421"/>
    </source>
</evidence>
<dbReference type="InterPro" id="IPR014710">
    <property type="entry name" value="RmlC-like_jellyroll"/>
</dbReference>
<keyword evidence="3" id="KW-1185">Reference proteome</keyword>
<dbReference type="EMBL" id="JAUHHV010000011">
    <property type="protein sequence ID" value="KAK1408534.1"/>
    <property type="molecule type" value="Genomic_DNA"/>
</dbReference>
<dbReference type="InterPro" id="IPR011051">
    <property type="entry name" value="RmlC_Cupin_sf"/>
</dbReference>
<protein>
    <recommendedName>
        <fullName evidence="1">DUF985 domain-containing protein</fullName>
    </recommendedName>
</protein>
<comment type="caution">
    <text evidence="2">The sequence shown here is derived from an EMBL/GenBank/DDBJ whole genome shotgun (WGS) entry which is preliminary data.</text>
</comment>
<dbReference type="SUPFAM" id="SSF51182">
    <property type="entry name" value="RmlC-like cupins"/>
    <property type="match status" value="1"/>
</dbReference>